<keyword evidence="9 15" id="KW-0227">DNA damage</keyword>
<dbReference type="Pfam" id="PF00817">
    <property type="entry name" value="IMS"/>
    <property type="match status" value="1"/>
</dbReference>
<sequence length="415" mass="47009">MRTILHVDLNAFYASVEQAKNPELKGKPTAVGGDKDKRNGIILTASYEARKYGIKTGMTIGEALNLCPFLILVRPKFRNYVEYSDRVMDILKSFTPDVEIFSIDEAWLDVTGCERLFGDGVTIANKIRERIKKELDITASVGVSYCKLMAKMASDLRKPDATNVVMQDDVKRIIWPLPIQDLFGVGRRLKKRFNDIGIFTIGDLANTPLILVENKFGKIGRYLWHFANGIDNSKVTAHGRGVKGIGNSITTSRNVLTFDEASEVLMALSESVGKRLREHEFEASVVEIVIRYSDFSTIVRQRKLKFYTDLTKEIHKEALKLFEEHWNGSPLRLLGVRVTGLRPVEGFRQISIFDDKLRAKYEKIDKCVDTIREKFGYSSVVRGSLLINQSHKNIKIVSDEEWVPMNPFNKGGGQI</sequence>
<dbReference type="Gene3D" id="3.30.1490.100">
    <property type="entry name" value="DNA polymerase, Y-family, little finger domain"/>
    <property type="match status" value="1"/>
</dbReference>
<dbReference type="GO" id="GO:0005829">
    <property type="term" value="C:cytosol"/>
    <property type="evidence" value="ECO:0007669"/>
    <property type="project" value="TreeGrafter"/>
</dbReference>
<keyword evidence="12 15" id="KW-0238">DNA-binding</keyword>
<protein>
    <recommendedName>
        <fullName evidence="15">DNA polymerase IV</fullName>
        <shortName evidence="15">Pol IV</shortName>
        <ecNumber evidence="15">2.7.7.7</ecNumber>
    </recommendedName>
</protein>
<dbReference type="GO" id="GO:0003887">
    <property type="term" value="F:DNA-directed DNA polymerase activity"/>
    <property type="evidence" value="ECO:0007669"/>
    <property type="project" value="UniProtKB-UniRule"/>
</dbReference>
<dbReference type="GO" id="GO:0009432">
    <property type="term" value="P:SOS response"/>
    <property type="evidence" value="ECO:0007669"/>
    <property type="project" value="TreeGrafter"/>
</dbReference>
<evidence type="ECO:0000256" key="1">
    <source>
        <dbReference type="ARBA" id="ARBA00004496"/>
    </source>
</evidence>
<evidence type="ECO:0000313" key="18">
    <source>
        <dbReference type="Proteomes" id="UP000052015"/>
    </source>
</evidence>
<dbReference type="Gene3D" id="1.10.150.20">
    <property type="entry name" value="5' to 3' exonuclease, C-terminal subdomain"/>
    <property type="match status" value="1"/>
</dbReference>
<dbReference type="GO" id="GO:0000287">
    <property type="term" value="F:magnesium ion binding"/>
    <property type="evidence" value="ECO:0007669"/>
    <property type="project" value="UniProtKB-UniRule"/>
</dbReference>
<evidence type="ECO:0000256" key="13">
    <source>
        <dbReference type="ARBA" id="ARBA00023204"/>
    </source>
</evidence>
<dbReference type="GO" id="GO:0003684">
    <property type="term" value="F:damaged DNA binding"/>
    <property type="evidence" value="ECO:0007669"/>
    <property type="project" value="InterPro"/>
</dbReference>
<dbReference type="GO" id="GO:0006281">
    <property type="term" value="P:DNA repair"/>
    <property type="evidence" value="ECO:0007669"/>
    <property type="project" value="UniProtKB-UniRule"/>
</dbReference>
<evidence type="ECO:0000256" key="3">
    <source>
        <dbReference type="ARBA" id="ARBA00022457"/>
    </source>
</evidence>
<evidence type="ECO:0000313" key="17">
    <source>
        <dbReference type="EMBL" id="KRQ86736.1"/>
    </source>
</evidence>
<dbReference type="PROSITE" id="PS50173">
    <property type="entry name" value="UMUC"/>
    <property type="match status" value="1"/>
</dbReference>
<keyword evidence="10 15" id="KW-0460">Magnesium</keyword>
<keyword evidence="8 15" id="KW-0479">Metal-binding</keyword>
<comment type="caution">
    <text evidence="17">The sequence shown here is derived from an EMBL/GenBank/DDBJ whole genome shotgun (WGS) entry which is preliminary data.</text>
</comment>
<comment type="similarity">
    <text evidence="2 15">Belongs to the DNA polymerase type-Y family.</text>
</comment>
<dbReference type="Proteomes" id="UP000052015">
    <property type="component" value="Unassembled WGS sequence"/>
</dbReference>
<dbReference type="EMBL" id="LKHP01000007">
    <property type="protein sequence ID" value="KRQ86736.1"/>
    <property type="molecule type" value="Genomic_DNA"/>
</dbReference>
<keyword evidence="3 15" id="KW-0515">Mutator protein</keyword>
<dbReference type="InterPro" id="IPR053848">
    <property type="entry name" value="IMS_HHH_1"/>
</dbReference>
<dbReference type="OrthoDB" id="9808813at2"/>
<dbReference type="SUPFAM" id="SSF56672">
    <property type="entry name" value="DNA/RNA polymerases"/>
    <property type="match status" value="1"/>
</dbReference>
<dbReference type="InterPro" id="IPR043502">
    <property type="entry name" value="DNA/RNA_pol_sf"/>
</dbReference>
<organism evidence="17 18">
    <name type="scientific">Caloramator mitchellensis</name>
    <dbReference type="NCBI Taxonomy" id="908809"/>
    <lineage>
        <taxon>Bacteria</taxon>
        <taxon>Bacillati</taxon>
        <taxon>Bacillota</taxon>
        <taxon>Clostridia</taxon>
        <taxon>Eubacteriales</taxon>
        <taxon>Clostridiaceae</taxon>
        <taxon>Caloramator</taxon>
    </lineage>
</organism>
<evidence type="ECO:0000256" key="8">
    <source>
        <dbReference type="ARBA" id="ARBA00022723"/>
    </source>
</evidence>
<dbReference type="NCBIfam" id="NF002677">
    <property type="entry name" value="PRK02406.1"/>
    <property type="match status" value="1"/>
</dbReference>
<dbReference type="Pfam" id="PF21999">
    <property type="entry name" value="IMS_HHH_1"/>
    <property type="match status" value="1"/>
</dbReference>
<dbReference type="InterPro" id="IPR017961">
    <property type="entry name" value="DNA_pol_Y-fam_little_finger"/>
</dbReference>
<feature type="binding site" evidence="15">
    <location>
        <position position="8"/>
    </location>
    <ligand>
        <name>Mg(2+)</name>
        <dbReference type="ChEBI" id="CHEBI:18420"/>
    </ligand>
</feature>
<comment type="function">
    <text evidence="15">Poorly processive, error-prone DNA polymerase involved in untargeted mutagenesis. Copies undamaged DNA at stalled replication forks, which arise in vivo from mismatched or misaligned primer ends. These misaligned primers can be extended by PolIV. Exhibits no 3'-5' exonuclease (proofreading) activity. May be involved in translesional synthesis, in conjunction with the beta clamp from PolIII.</text>
</comment>
<evidence type="ECO:0000256" key="7">
    <source>
        <dbReference type="ARBA" id="ARBA00022705"/>
    </source>
</evidence>
<dbReference type="GO" id="GO:0006261">
    <property type="term" value="P:DNA-templated DNA replication"/>
    <property type="evidence" value="ECO:0007669"/>
    <property type="project" value="UniProtKB-UniRule"/>
</dbReference>
<comment type="catalytic activity">
    <reaction evidence="14 15">
        <text>DNA(n) + a 2'-deoxyribonucleoside 5'-triphosphate = DNA(n+1) + diphosphate</text>
        <dbReference type="Rhea" id="RHEA:22508"/>
        <dbReference type="Rhea" id="RHEA-COMP:17339"/>
        <dbReference type="Rhea" id="RHEA-COMP:17340"/>
        <dbReference type="ChEBI" id="CHEBI:33019"/>
        <dbReference type="ChEBI" id="CHEBI:61560"/>
        <dbReference type="ChEBI" id="CHEBI:173112"/>
        <dbReference type="EC" id="2.7.7.7"/>
    </reaction>
</comment>
<feature type="active site" evidence="15">
    <location>
        <position position="105"/>
    </location>
</feature>
<evidence type="ECO:0000256" key="2">
    <source>
        <dbReference type="ARBA" id="ARBA00010945"/>
    </source>
</evidence>
<dbReference type="PANTHER" id="PTHR11076:SF35">
    <property type="entry name" value="DNA REPAIR PROTEIN HOMOLOG YOBH"/>
    <property type="match status" value="1"/>
</dbReference>
<keyword evidence="5 15" id="KW-0808">Transferase</keyword>
<dbReference type="NCBIfam" id="NF002848">
    <property type="entry name" value="PRK03103.1"/>
    <property type="match status" value="1"/>
</dbReference>
<evidence type="ECO:0000256" key="15">
    <source>
        <dbReference type="HAMAP-Rule" id="MF_01113"/>
    </source>
</evidence>
<dbReference type="CDD" id="cd03586">
    <property type="entry name" value="PolY_Pol_IV_kappa"/>
    <property type="match status" value="1"/>
</dbReference>
<dbReference type="PANTHER" id="PTHR11076">
    <property type="entry name" value="DNA REPAIR POLYMERASE UMUC / TRANSFERASE FAMILY MEMBER"/>
    <property type="match status" value="1"/>
</dbReference>
<feature type="binding site" evidence="15">
    <location>
        <position position="104"/>
    </location>
    <ligand>
        <name>Mg(2+)</name>
        <dbReference type="ChEBI" id="CHEBI:18420"/>
    </ligand>
</feature>
<keyword evidence="13 15" id="KW-0234">DNA repair</keyword>
<accession>A0A0R3JT91</accession>
<name>A0A0R3JT91_CALMK</name>
<gene>
    <name evidence="15 17" type="primary">dinB</name>
    <name evidence="17" type="ORF">ABG79_01488</name>
</gene>
<keyword evidence="4 15" id="KW-0963">Cytoplasm</keyword>
<evidence type="ECO:0000256" key="11">
    <source>
        <dbReference type="ARBA" id="ARBA00022932"/>
    </source>
</evidence>
<evidence type="ECO:0000256" key="4">
    <source>
        <dbReference type="ARBA" id="ARBA00022490"/>
    </source>
</evidence>
<evidence type="ECO:0000256" key="10">
    <source>
        <dbReference type="ARBA" id="ARBA00022842"/>
    </source>
</evidence>
<proteinExistence type="inferred from homology"/>
<dbReference type="InterPro" id="IPR043128">
    <property type="entry name" value="Rev_trsase/Diguanyl_cyclase"/>
</dbReference>
<dbReference type="STRING" id="908809.ABG79_01488"/>
<dbReference type="InterPro" id="IPR050116">
    <property type="entry name" value="DNA_polymerase-Y"/>
</dbReference>
<dbReference type="AlphaFoldDB" id="A0A0R3JT91"/>
<evidence type="ECO:0000256" key="6">
    <source>
        <dbReference type="ARBA" id="ARBA00022695"/>
    </source>
</evidence>
<dbReference type="InterPro" id="IPR001126">
    <property type="entry name" value="UmuC"/>
</dbReference>
<comment type="cofactor">
    <cofactor evidence="15">
        <name>Mg(2+)</name>
        <dbReference type="ChEBI" id="CHEBI:18420"/>
    </cofactor>
    <text evidence="15">Binds 2 magnesium ions per subunit.</text>
</comment>
<dbReference type="GO" id="GO:0042276">
    <property type="term" value="P:error-prone translesion synthesis"/>
    <property type="evidence" value="ECO:0007669"/>
    <property type="project" value="TreeGrafter"/>
</dbReference>
<evidence type="ECO:0000256" key="9">
    <source>
        <dbReference type="ARBA" id="ARBA00022763"/>
    </source>
</evidence>
<evidence type="ECO:0000256" key="14">
    <source>
        <dbReference type="ARBA" id="ARBA00049244"/>
    </source>
</evidence>
<dbReference type="FunFam" id="3.40.1170.60:FF:000003">
    <property type="entry name" value="DNA polymerase eta"/>
    <property type="match status" value="1"/>
</dbReference>
<comment type="subunit">
    <text evidence="15">Monomer.</text>
</comment>
<dbReference type="PATRIC" id="fig|908809.3.peg.1493"/>
<comment type="subcellular location">
    <subcellularLocation>
        <location evidence="1 15">Cytoplasm</location>
    </subcellularLocation>
</comment>
<dbReference type="SUPFAM" id="SSF100879">
    <property type="entry name" value="Lesion bypass DNA polymerase (Y-family), little finger domain"/>
    <property type="match status" value="1"/>
</dbReference>
<evidence type="ECO:0000256" key="5">
    <source>
        <dbReference type="ARBA" id="ARBA00022679"/>
    </source>
</evidence>
<keyword evidence="7 15" id="KW-0235">DNA replication</keyword>
<dbReference type="RefSeq" id="WP_057978679.1">
    <property type="nucleotide sequence ID" value="NZ_LKHP01000007.1"/>
</dbReference>
<dbReference type="InterPro" id="IPR022880">
    <property type="entry name" value="DNApol_IV"/>
</dbReference>
<evidence type="ECO:0000256" key="12">
    <source>
        <dbReference type="ARBA" id="ARBA00023125"/>
    </source>
</evidence>
<dbReference type="InterPro" id="IPR036775">
    <property type="entry name" value="DNA_pol_Y-fam_lit_finger_sf"/>
</dbReference>
<evidence type="ECO:0000259" key="16">
    <source>
        <dbReference type="PROSITE" id="PS50173"/>
    </source>
</evidence>
<feature type="site" description="Substrate discrimination" evidence="15">
    <location>
        <position position="13"/>
    </location>
</feature>
<dbReference type="EC" id="2.7.7.7" evidence="15"/>
<reference evidence="17 18" key="1">
    <citation type="submission" date="2015-09" db="EMBL/GenBank/DDBJ databases">
        <title>Draft genome sequence of a Caloramator mitchellensis, a moderate thermophile from the Great Artesian Basin of Australia.</title>
        <authorList>
            <person name="Patel B.K."/>
        </authorList>
    </citation>
    <scope>NUCLEOTIDE SEQUENCE [LARGE SCALE GENOMIC DNA]</scope>
    <source>
        <strain evidence="17 18">VF08</strain>
    </source>
</reference>
<dbReference type="Gene3D" id="3.30.70.270">
    <property type="match status" value="1"/>
</dbReference>
<dbReference type="Pfam" id="PF11799">
    <property type="entry name" value="IMS_C"/>
    <property type="match status" value="1"/>
</dbReference>
<keyword evidence="18" id="KW-1185">Reference proteome</keyword>
<keyword evidence="6 15" id="KW-0548">Nucleotidyltransferase</keyword>
<dbReference type="Gene3D" id="3.40.1170.60">
    <property type="match status" value="1"/>
</dbReference>
<dbReference type="HAMAP" id="MF_01113">
    <property type="entry name" value="DNApol_IV"/>
    <property type="match status" value="1"/>
</dbReference>
<feature type="domain" description="UmuC" evidence="16">
    <location>
        <begin position="4"/>
        <end position="186"/>
    </location>
</feature>
<keyword evidence="11 15" id="KW-0239">DNA-directed DNA polymerase</keyword>